<keyword evidence="9" id="KW-1185">Reference proteome</keyword>
<dbReference type="Gene3D" id="3.30.450.40">
    <property type="match status" value="1"/>
</dbReference>
<dbReference type="SMART" id="SM00086">
    <property type="entry name" value="PAC"/>
    <property type="match status" value="2"/>
</dbReference>
<feature type="domain" description="Protein kinase" evidence="4">
    <location>
        <begin position="15"/>
        <end position="277"/>
    </location>
</feature>
<dbReference type="SUPFAM" id="SSF47384">
    <property type="entry name" value="Homodimeric domain of signal transducing histidine kinase"/>
    <property type="match status" value="1"/>
</dbReference>
<dbReference type="PROSITE" id="PS50113">
    <property type="entry name" value="PAC"/>
    <property type="match status" value="2"/>
</dbReference>
<dbReference type="EC" id="2.7.13.3" evidence="2"/>
<dbReference type="PANTHER" id="PTHR43642:SF1">
    <property type="entry name" value="HYBRID SIGNAL TRANSDUCTION HISTIDINE KINASE G"/>
    <property type="match status" value="1"/>
</dbReference>
<dbReference type="Gene3D" id="1.10.510.10">
    <property type="entry name" value="Transferase(Phosphotransferase) domain 1"/>
    <property type="match status" value="1"/>
</dbReference>
<dbReference type="InterPro" id="IPR036890">
    <property type="entry name" value="HATPase_C_sf"/>
</dbReference>
<dbReference type="Pfam" id="PF01590">
    <property type="entry name" value="GAF"/>
    <property type="match status" value="1"/>
</dbReference>
<dbReference type="Gene3D" id="1.10.287.130">
    <property type="match status" value="1"/>
</dbReference>
<dbReference type="InterPro" id="IPR004358">
    <property type="entry name" value="Sig_transdc_His_kin-like_C"/>
</dbReference>
<dbReference type="Gene3D" id="3.30.565.10">
    <property type="entry name" value="Histidine kinase-like ATPase, C-terminal domain"/>
    <property type="match status" value="1"/>
</dbReference>
<feature type="domain" description="PAS" evidence="6">
    <location>
        <begin position="1602"/>
        <end position="1672"/>
    </location>
</feature>
<dbReference type="Pfam" id="PF08447">
    <property type="entry name" value="PAS_3"/>
    <property type="match status" value="1"/>
</dbReference>
<evidence type="ECO:0000256" key="3">
    <source>
        <dbReference type="ARBA" id="ARBA00022553"/>
    </source>
</evidence>
<dbReference type="InterPro" id="IPR035965">
    <property type="entry name" value="PAS-like_dom_sf"/>
</dbReference>
<dbReference type="CDD" id="cd00130">
    <property type="entry name" value="PAS"/>
    <property type="match status" value="2"/>
</dbReference>
<dbReference type="Pfam" id="PF02518">
    <property type="entry name" value="HATPase_c"/>
    <property type="match status" value="1"/>
</dbReference>
<dbReference type="RefSeq" id="WP_189052341.1">
    <property type="nucleotide sequence ID" value="NZ_BMJQ01000029.1"/>
</dbReference>
<proteinExistence type="predicted"/>
<dbReference type="Gene3D" id="3.40.50.300">
    <property type="entry name" value="P-loop containing nucleotide triphosphate hydrolases"/>
    <property type="match status" value="1"/>
</dbReference>
<sequence>MVPLSQNGAYSDGCSEALWEDGERVFHRAWRLDDNGKRRAVLLVAPAADHPSRSSLDRLTHEYELKDELDAAWAIRPLDLVLDAGRTVLVLEDAGGEPLDRLLGGPMEVGRFLRLAVAVAFALGRLHQRGLVHKDIKPANILLNEATGEVRLTGFGIASCFARERQSPHPPETIAGTLAYMAPEQTGRMNRSIDSRSDLYALGVTFYKMLTGALPFVAAEPMEWVHCHLARQPVAPAERLKEIPDAVSAIVMKLLAKRAEDRYQTAAGLESDLRSCLIEWEAQGRIDDFPLGEHDAPDRLLIPEKLYGRRREVETLLASFDRVVNGGAPELVLVYGYSGIGKSSVVNELQPVLVPPRGLFASGKFDQLKRDIPYATLAQAFQSLIRPLLGKSDADLAPWRDALRKTLGSNAGLMVDLVPELKLLIGEPPPIVELPPLDAQRRFQMVLRQLIGVFARAEHPLALFLDDLQWLDAATLDFLEDLLSRSDLRNLLLIGAFRDNEVTAAHPLMRKLEAMRATGRVQDIKLAPLTTDDLGNLVSDSLRCDAEQADPLAGLVHAKTDGNPFFVIQFLHVLADEGLLAFDHEQARWAWDMGGIHAKKYTDNVVELLAGKLTRLARETQDAVRQLACLGNVADVAMLSIVMKVPEEQVHASLSEAVRQQLIDRIERSYKFIHDRVQEATYALIPEKARAEAHLIIGRLLLEQTPPERREEAVFEIVNQLNRGAPFIISRDEREQLAELNLAAGKRAKASSAYASALTYLTTGAALLPEDAWQRRQELAFESELHAADCEVCTGALQAAEQRLAALATRTVDNVQRCIVAQRRVDLQVILGAAERVVAIALECLRHVGIDWSAHPTEAEARREYERIWSLLGDRTIEDLIDLQRLQDPEARATLDLLTSLVLPALYTDPNLFALSACMGVNLSLEHGNSEGSLLNYVATAMIAGPRFGHYVEGYRFGKLACDLLERRGFTYFGARTYTAFAIVVPWTRPLTEGIDPSRSAFQMAKENGDPGYAAFASRGLSTILIALGHPLDQFEREAQDSLEFLQRYGFFLDRLSAPIGLARTLRGRTTKFGSLDDGAFTERSFEERITGQPSRVFLESFYWIRKLQARFFARDYASAFEAAEKVEAWYVTSPALSLFPLEKAECHFYAGLTRAARCEPTGPDPYAKHQEAIGRHERELRALATNCPQNFEDRAALVGAEIAGIEGRPLEAMDLYERAIVSARANGFVQNEALAYELAARFYAARGFEEVADLYLGNARRCYLRWGADGKVRQLDQLHPQLRQHGGAPRPSGTIEAPVEQLDLATVIKVSQAVSGEMVLEKLMDRLMRAAIEQAGAERGLLISLQGDALQIDAEATAQGENVAVHVPDRGACAVAVALPHSLIRYAARTLETVILDDALLQNAFSADSYIVQHHSRSILCLPLINQGKLNGILYLENNLAPRVFTPLRITVLKVLASQAAISLENTRLYRDLEDREAKIRRLVDSNIIGIFIGDLDGRIVEANDAFLRILGYDREDLVSRPLNWIELTPPEWRERNIRTLVELNATGKAQVFEKEYFRRDGGRVPVLIGAASLKEGGNEAVAFVVDLTEPKRVEEALRESERGLRSAIDGIPGFVAVLAPNGDVEALNRQILEYCGRSLEELKIWGTDGTIHPDDVPHVVEVFTRSIAAGVPFEYENRLRRFDGKYRWFDVRGVPIRDDSGRITRWYLLLTDIEDRTQALARLQQMQSDFAHMNRVSMMGELAASLSHEIAQPIASARNNARAAQNFLKMQPPDLGEVWEALSSAVGDADRAGEIIDRIREQMKKAPPRKHRFDLNAAINEVIVLAQSVILRNGVSVQNRLADGLFPVQGDRVQLQQVVLNLILNAVEAMGSADAGPRELLISTEQDDTGVLVAVRDTGPGIAPMHFERVFEAFYTTKPSGVGMGLSICRSIIDAHGGRLWADANEPRGAVFQFTLPGAERELTNPLQSVRRT</sequence>
<gene>
    <name evidence="8" type="ORF">GCM10011611_64640</name>
</gene>
<evidence type="ECO:0000256" key="1">
    <source>
        <dbReference type="ARBA" id="ARBA00000085"/>
    </source>
</evidence>
<evidence type="ECO:0000313" key="9">
    <source>
        <dbReference type="Proteomes" id="UP000646365"/>
    </source>
</evidence>
<dbReference type="PRINTS" id="PR00344">
    <property type="entry name" value="BCTRLSENSOR"/>
</dbReference>
<feature type="domain" description="PAC" evidence="7">
    <location>
        <begin position="1552"/>
        <end position="1601"/>
    </location>
</feature>
<dbReference type="Pfam" id="PF13426">
    <property type="entry name" value="PAS_9"/>
    <property type="match status" value="1"/>
</dbReference>
<dbReference type="InterPro" id="IPR001610">
    <property type="entry name" value="PAC"/>
</dbReference>
<organism evidence="8 9">
    <name type="scientific">Aliidongia dinghuensis</name>
    <dbReference type="NCBI Taxonomy" id="1867774"/>
    <lineage>
        <taxon>Bacteria</taxon>
        <taxon>Pseudomonadati</taxon>
        <taxon>Pseudomonadota</taxon>
        <taxon>Alphaproteobacteria</taxon>
        <taxon>Rhodospirillales</taxon>
        <taxon>Dongiaceae</taxon>
        <taxon>Aliidongia</taxon>
    </lineage>
</organism>
<dbReference type="PROSITE" id="PS00108">
    <property type="entry name" value="PROTEIN_KINASE_ST"/>
    <property type="match status" value="1"/>
</dbReference>
<evidence type="ECO:0000259" key="4">
    <source>
        <dbReference type="PROSITE" id="PS50011"/>
    </source>
</evidence>
<keyword evidence="3" id="KW-0597">Phosphoprotein</keyword>
<reference evidence="8" key="2">
    <citation type="submission" date="2020-09" db="EMBL/GenBank/DDBJ databases">
        <authorList>
            <person name="Sun Q."/>
            <person name="Zhou Y."/>
        </authorList>
    </citation>
    <scope>NUCLEOTIDE SEQUENCE</scope>
    <source>
        <strain evidence="8">CGMCC 1.15725</strain>
    </source>
</reference>
<dbReference type="SUPFAM" id="SSF56112">
    <property type="entry name" value="Protein kinase-like (PK-like)"/>
    <property type="match status" value="1"/>
</dbReference>
<dbReference type="EMBL" id="BMJQ01000029">
    <property type="protein sequence ID" value="GGF49287.1"/>
    <property type="molecule type" value="Genomic_DNA"/>
</dbReference>
<feature type="domain" description="PAC" evidence="7">
    <location>
        <begin position="1675"/>
        <end position="1727"/>
    </location>
</feature>
<dbReference type="SUPFAM" id="SSF55874">
    <property type="entry name" value="ATPase domain of HSP90 chaperone/DNA topoisomerase II/histidine kinase"/>
    <property type="match status" value="1"/>
</dbReference>
<dbReference type="SUPFAM" id="SSF55785">
    <property type="entry name" value="PYP-like sensor domain (PAS domain)"/>
    <property type="match status" value="2"/>
</dbReference>
<feature type="domain" description="PAS" evidence="6">
    <location>
        <begin position="1477"/>
        <end position="1533"/>
    </location>
</feature>
<comment type="catalytic activity">
    <reaction evidence="1">
        <text>ATP + protein L-histidine = ADP + protein N-phospho-L-histidine.</text>
        <dbReference type="EC" id="2.7.13.3"/>
    </reaction>
</comment>
<dbReference type="SMART" id="SM00388">
    <property type="entry name" value="HisKA"/>
    <property type="match status" value="1"/>
</dbReference>
<evidence type="ECO:0000313" key="8">
    <source>
        <dbReference type="EMBL" id="GGF49287.1"/>
    </source>
</evidence>
<dbReference type="InterPro" id="IPR000014">
    <property type="entry name" value="PAS"/>
</dbReference>
<dbReference type="InterPro" id="IPR036097">
    <property type="entry name" value="HisK_dim/P_sf"/>
</dbReference>
<dbReference type="InterPro" id="IPR003018">
    <property type="entry name" value="GAF"/>
</dbReference>
<evidence type="ECO:0000256" key="2">
    <source>
        <dbReference type="ARBA" id="ARBA00012438"/>
    </source>
</evidence>
<dbReference type="InterPro" id="IPR000700">
    <property type="entry name" value="PAS-assoc_C"/>
</dbReference>
<dbReference type="InterPro" id="IPR041664">
    <property type="entry name" value="AAA_16"/>
</dbReference>
<dbReference type="InterPro" id="IPR011009">
    <property type="entry name" value="Kinase-like_dom_sf"/>
</dbReference>
<dbReference type="SUPFAM" id="SSF52540">
    <property type="entry name" value="P-loop containing nucleoside triphosphate hydrolases"/>
    <property type="match status" value="1"/>
</dbReference>
<dbReference type="SMART" id="SM00387">
    <property type="entry name" value="HATPase_c"/>
    <property type="match status" value="1"/>
</dbReference>
<dbReference type="InterPro" id="IPR029016">
    <property type="entry name" value="GAF-like_dom_sf"/>
</dbReference>
<dbReference type="Pfam" id="PF00069">
    <property type="entry name" value="Pkinase"/>
    <property type="match status" value="1"/>
</dbReference>
<dbReference type="Pfam" id="PF13191">
    <property type="entry name" value="AAA_16"/>
    <property type="match status" value="1"/>
</dbReference>
<dbReference type="InterPro" id="IPR013655">
    <property type="entry name" value="PAS_fold_3"/>
</dbReference>
<reference evidence="8" key="1">
    <citation type="journal article" date="2014" name="Int. J. Syst. Evol. Microbiol.">
        <title>Complete genome sequence of Corynebacterium casei LMG S-19264T (=DSM 44701T), isolated from a smear-ripened cheese.</title>
        <authorList>
            <consortium name="US DOE Joint Genome Institute (JGI-PGF)"/>
            <person name="Walter F."/>
            <person name="Albersmeier A."/>
            <person name="Kalinowski J."/>
            <person name="Ruckert C."/>
        </authorList>
    </citation>
    <scope>NUCLEOTIDE SEQUENCE</scope>
    <source>
        <strain evidence="8">CGMCC 1.15725</strain>
    </source>
</reference>
<dbReference type="GO" id="GO:0005524">
    <property type="term" value="F:ATP binding"/>
    <property type="evidence" value="ECO:0007669"/>
    <property type="project" value="InterPro"/>
</dbReference>
<comment type="caution">
    <text evidence="8">The sequence shown here is derived from an EMBL/GenBank/DDBJ whole genome shotgun (WGS) entry which is preliminary data.</text>
</comment>
<dbReference type="Gene3D" id="3.30.450.20">
    <property type="entry name" value="PAS domain"/>
    <property type="match status" value="2"/>
</dbReference>
<dbReference type="PANTHER" id="PTHR43642">
    <property type="entry name" value="HYBRID SIGNAL TRANSDUCTION HISTIDINE KINASE G"/>
    <property type="match status" value="1"/>
</dbReference>
<dbReference type="InterPro" id="IPR005467">
    <property type="entry name" value="His_kinase_dom"/>
</dbReference>
<evidence type="ECO:0000259" key="5">
    <source>
        <dbReference type="PROSITE" id="PS50109"/>
    </source>
</evidence>
<dbReference type="InterPro" id="IPR008271">
    <property type="entry name" value="Ser/Thr_kinase_AS"/>
</dbReference>
<dbReference type="NCBIfam" id="TIGR00229">
    <property type="entry name" value="sensory_box"/>
    <property type="match status" value="2"/>
</dbReference>
<dbReference type="GO" id="GO:0000155">
    <property type="term" value="F:phosphorelay sensor kinase activity"/>
    <property type="evidence" value="ECO:0007669"/>
    <property type="project" value="InterPro"/>
</dbReference>
<accession>A0A8J3E785</accession>
<dbReference type="SMART" id="SM00065">
    <property type="entry name" value="GAF"/>
    <property type="match status" value="1"/>
</dbReference>
<protein>
    <recommendedName>
        <fullName evidence="2">histidine kinase</fullName>
        <ecNumber evidence="2">2.7.13.3</ecNumber>
    </recommendedName>
</protein>
<dbReference type="PROSITE" id="PS50011">
    <property type="entry name" value="PROTEIN_KINASE_DOM"/>
    <property type="match status" value="1"/>
</dbReference>
<dbReference type="InterPro" id="IPR003661">
    <property type="entry name" value="HisK_dim/P_dom"/>
</dbReference>
<dbReference type="SUPFAM" id="SSF55781">
    <property type="entry name" value="GAF domain-like"/>
    <property type="match status" value="1"/>
</dbReference>
<dbReference type="GO" id="GO:0009882">
    <property type="term" value="F:blue light photoreceptor activity"/>
    <property type="evidence" value="ECO:0007669"/>
    <property type="project" value="UniProtKB-ARBA"/>
</dbReference>
<dbReference type="InterPro" id="IPR003594">
    <property type="entry name" value="HATPase_dom"/>
</dbReference>
<dbReference type="PROSITE" id="PS50112">
    <property type="entry name" value="PAS"/>
    <property type="match status" value="2"/>
</dbReference>
<dbReference type="InterPro" id="IPR000719">
    <property type="entry name" value="Prot_kinase_dom"/>
</dbReference>
<dbReference type="InterPro" id="IPR053159">
    <property type="entry name" value="Hybrid_Histidine_Kinase"/>
</dbReference>
<name>A0A8J3E785_9PROT</name>
<evidence type="ECO:0000259" key="6">
    <source>
        <dbReference type="PROSITE" id="PS50112"/>
    </source>
</evidence>
<feature type="domain" description="Histidine kinase" evidence="5">
    <location>
        <begin position="1747"/>
        <end position="1962"/>
    </location>
</feature>
<evidence type="ECO:0000259" key="7">
    <source>
        <dbReference type="PROSITE" id="PS50113"/>
    </source>
</evidence>
<dbReference type="SMART" id="SM00091">
    <property type="entry name" value="PAS"/>
    <property type="match status" value="2"/>
</dbReference>
<dbReference type="Proteomes" id="UP000646365">
    <property type="component" value="Unassembled WGS sequence"/>
</dbReference>
<dbReference type="InterPro" id="IPR027417">
    <property type="entry name" value="P-loop_NTPase"/>
</dbReference>
<dbReference type="CDD" id="cd14014">
    <property type="entry name" value="STKc_PknB_like"/>
    <property type="match status" value="1"/>
</dbReference>
<dbReference type="PROSITE" id="PS50109">
    <property type="entry name" value="HIS_KIN"/>
    <property type="match status" value="1"/>
</dbReference>
<dbReference type="SMART" id="SM00220">
    <property type="entry name" value="S_TKc"/>
    <property type="match status" value="1"/>
</dbReference>